<feature type="transmembrane region" description="Helical" evidence="7">
    <location>
        <begin position="181"/>
        <end position="203"/>
    </location>
</feature>
<dbReference type="Proteomes" id="UP001595528">
    <property type="component" value="Unassembled WGS sequence"/>
</dbReference>
<feature type="domain" description="Threonine/Serine exporter ThrE" evidence="9">
    <location>
        <begin position="283"/>
        <end position="419"/>
    </location>
</feature>
<feature type="transmembrane region" description="Helical" evidence="7">
    <location>
        <begin position="354"/>
        <end position="372"/>
    </location>
</feature>
<feature type="transmembrane region" description="Helical" evidence="7">
    <location>
        <begin position="127"/>
        <end position="146"/>
    </location>
</feature>
<feature type="transmembrane region" description="Helical" evidence="7">
    <location>
        <begin position="152"/>
        <end position="169"/>
    </location>
</feature>
<evidence type="ECO:0000256" key="2">
    <source>
        <dbReference type="ARBA" id="ARBA00022475"/>
    </source>
</evidence>
<dbReference type="Pfam" id="PF12821">
    <property type="entry name" value="ThrE_2"/>
    <property type="match status" value="1"/>
</dbReference>
<evidence type="ECO:0000256" key="4">
    <source>
        <dbReference type="ARBA" id="ARBA00022989"/>
    </source>
</evidence>
<dbReference type="InterPro" id="IPR050539">
    <property type="entry name" value="ThrE_Dicarb/AminoAcid_Exp"/>
</dbReference>
<dbReference type="PANTHER" id="PTHR34390">
    <property type="entry name" value="UPF0442 PROTEIN YJJB-RELATED"/>
    <property type="match status" value="1"/>
</dbReference>
<sequence length="440" mass="45066">MPEIPSDPPQEPHAPSDAADNVALLETAARLLFVNGLTSEALSANIARLGAALGLRADLLVQWGELTLLVDGRSLPMVVRARPVGADMNRIAEGLRAVDAVCTGRLAPAAAQTEFARIGRLSPSSTLRFAVMAALGAAALGVIFGAADPATLAAIMVSAGLGAWLRRGLARVSDNPLLQPLCAALLAGLLGPAVIAAGPAAGLGIDPRLILVCPCMILVPGAHLLNGGVDLARLRVAIGLARVSYALLIVLMICAGLLLGLSLAGGVLPIGGGAVQVAWWHDMLAAGLAVAAFGSFFSMPWRALPVPMAIGMVAHGLRWWLLEWGLSLEGSTFLACLLAGTAAAVLADRLRFPFAAFAFVSTVSMMPGLYLFETAAALVDIARAGATAPPRLLLTAVASGTTAAMIVFVMCAGVILPRLALESRLPGLRRPDAGAGRRPG</sequence>
<keyword evidence="11" id="KW-1185">Reference proteome</keyword>
<evidence type="ECO:0000256" key="3">
    <source>
        <dbReference type="ARBA" id="ARBA00022692"/>
    </source>
</evidence>
<evidence type="ECO:0000256" key="5">
    <source>
        <dbReference type="ARBA" id="ARBA00023136"/>
    </source>
</evidence>
<gene>
    <name evidence="10" type="ORF">ACFOGJ_06510</name>
</gene>
<evidence type="ECO:0000313" key="10">
    <source>
        <dbReference type="EMBL" id="MFC3226872.1"/>
    </source>
</evidence>
<comment type="caution">
    <text evidence="10">The sequence shown here is derived from an EMBL/GenBank/DDBJ whole genome shotgun (WGS) entry which is preliminary data.</text>
</comment>
<feature type="transmembrane region" description="Helical" evidence="7">
    <location>
        <begin position="243"/>
        <end position="265"/>
    </location>
</feature>
<dbReference type="EMBL" id="JBHRTR010000018">
    <property type="protein sequence ID" value="MFC3226872.1"/>
    <property type="molecule type" value="Genomic_DNA"/>
</dbReference>
<feature type="transmembrane region" description="Helical" evidence="7">
    <location>
        <begin position="277"/>
        <end position="297"/>
    </location>
</feature>
<feature type="transmembrane region" description="Helical" evidence="7">
    <location>
        <begin position="328"/>
        <end position="347"/>
    </location>
</feature>
<accession>A0ABV7KX38</accession>
<reference evidence="11" key="1">
    <citation type="journal article" date="2019" name="Int. J. Syst. Evol. Microbiol.">
        <title>The Global Catalogue of Microorganisms (GCM) 10K type strain sequencing project: providing services to taxonomists for standard genome sequencing and annotation.</title>
        <authorList>
            <consortium name="The Broad Institute Genomics Platform"/>
            <consortium name="The Broad Institute Genome Sequencing Center for Infectious Disease"/>
            <person name="Wu L."/>
            <person name="Ma J."/>
        </authorList>
    </citation>
    <scope>NUCLEOTIDE SEQUENCE [LARGE SCALE GENOMIC DNA]</scope>
    <source>
        <strain evidence="11">KCTC 42964</strain>
    </source>
</reference>
<feature type="transmembrane region" description="Helical" evidence="7">
    <location>
        <begin position="392"/>
        <end position="416"/>
    </location>
</feature>
<dbReference type="InterPro" id="IPR010619">
    <property type="entry name" value="ThrE-like_N"/>
</dbReference>
<evidence type="ECO:0000256" key="1">
    <source>
        <dbReference type="ARBA" id="ARBA00004651"/>
    </source>
</evidence>
<evidence type="ECO:0000313" key="11">
    <source>
        <dbReference type="Proteomes" id="UP001595528"/>
    </source>
</evidence>
<keyword evidence="3 7" id="KW-0812">Transmembrane</keyword>
<keyword evidence="5 7" id="KW-0472">Membrane</keyword>
<dbReference type="PANTHER" id="PTHR34390:SF2">
    <property type="entry name" value="SUCCINATE TRANSPORTER SUBUNIT YJJP-RELATED"/>
    <property type="match status" value="1"/>
</dbReference>
<feature type="transmembrane region" description="Helical" evidence="7">
    <location>
        <begin position="209"/>
        <end position="231"/>
    </location>
</feature>
<organism evidence="10 11">
    <name type="scientific">Marinibaculum pumilum</name>
    <dbReference type="NCBI Taxonomy" id="1766165"/>
    <lineage>
        <taxon>Bacteria</taxon>
        <taxon>Pseudomonadati</taxon>
        <taxon>Pseudomonadota</taxon>
        <taxon>Alphaproteobacteria</taxon>
        <taxon>Rhodospirillales</taxon>
        <taxon>Rhodospirillaceae</taxon>
        <taxon>Marinibaculum</taxon>
    </lineage>
</organism>
<dbReference type="RefSeq" id="WP_379899017.1">
    <property type="nucleotide sequence ID" value="NZ_JBHRTR010000018.1"/>
</dbReference>
<dbReference type="Pfam" id="PF06738">
    <property type="entry name" value="ThrE"/>
    <property type="match status" value="1"/>
</dbReference>
<comment type="subcellular location">
    <subcellularLocation>
        <location evidence="1">Cell membrane</location>
        <topology evidence="1">Multi-pass membrane protein</topology>
    </subcellularLocation>
</comment>
<keyword evidence="4 7" id="KW-1133">Transmembrane helix</keyword>
<evidence type="ECO:0000256" key="6">
    <source>
        <dbReference type="ARBA" id="ARBA00034125"/>
    </source>
</evidence>
<comment type="similarity">
    <text evidence="6">Belongs to the ThrE exporter (TC 2.A.79) family.</text>
</comment>
<protein>
    <submittedName>
        <fullName evidence="10">Threonine/serine exporter family protein</fullName>
    </submittedName>
</protein>
<keyword evidence="2" id="KW-1003">Cell membrane</keyword>
<name>A0ABV7KX38_9PROT</name>
<evidence type="ECO:0000259" key="8">
    <source>
        <dbReference type="Pfam" id="PF06738"/>
    </source>
</evidence>
<proteinExistence type="inferred from homology"/>
<feature type="domain" description="Threonine/serine exporter-like N-terminal" evidence="8">
    <location>
        <begin position="27"/>
        <end position="263"/>
    </location>
</feature>
<evidence type="ECO:0000256" key="7">
    <source>
        <dbReference type="SAM" id="Phobius"/>
    </source>
</evidence>
<dbReference type="InterPro" id="IPR024528">
    <property type="entry name" value="ThrE_2"/>
</dbReference>
<evidence type="ECO:0000259" key="9">
    <source>
        <dbReference type="Pfam" id="PF12821"/>
    </source>
</evidence>